<proteinExistence type="predicted"/>
<gene>
    <name evidence="2" type="ORF">KHM83_02560</name>
</gene>
<name>A0ABS5PKK5_9FIRM</name>
<dbReference type="RefSeq" id="WP_213235345.1">
    <property type="nucleotide sequence ID" value="NZ_JAHBCL010000003.1"/>
</dbReference>
<dbReference type="PANTHER" id="PTHR46566">
    <property type="entry name" value="1-PHOSPHOFRUCTOKINASE-RELATED"/>
    <property type="match status" value="1"/>
</dbReference>
<dbReference type="PANTHER" id="PTHR46566:SF2">
    <property type="entry name" value="ATP-DEPENDENT 6-PHOSPHOFRUCTOKINASE ISOZYME 2"/>
    <property type="match status" value="1"/>
</dbReference>
<dbReference type="EMBL" id="JAHBCL010000003">
    <property type="protein sequence ID" value="MBS7525558.1"/>
    <property type="molecule type" value="Genomic_DNA"/>
</dbReference>
<protein>
    <recommendedName>
        <fullName evidence="1">Carbohydrate kinase PfkB domain-containing protein</fullName>
    </recommendedName>
</protein>
<evidence type="ECO:0000259" key="1">
    <source>
        <dbReference type="Pfam" id="PF00294"/>
    </source>
</evidence>
<sequence>MIITVTVNPAMDRTLAINGLSDGAGDAFVGAFVYGMVNNDMPEEVLRLALATSAGAVTTKGTNPIDLTWIQSHLKAVSIEYI</sequence>
<reference evidence="2 3" key="1">
    <citation type="submission" date="2021-05" db="EMBL/GenBank/DDBJ databases">
        <title>Fusibacter ferrireducens sp. nov., an anaerobic, sulfur- and Fe-reducing bacterium isolated from the mangrove sediment.</title>
        <authorList>
            <person name="Qiu D."/>
        </authorList>
    </citation>
    <scope>NUCLEOTIDE SEQUENCE [LARGE SCALE GENOMIC DNA]</scope>
    <source>
        <strain evidence="2 3">DSM 12116</strain>
    </source>
</reference>
<keyword evidence="3" id="KW-1185">Reference proteome</keyword>
<dbReference type="InterPro" id="IPR011611">
    <property type="entry name" value="PfkB_dom"/>
</dbReference>
<organism evidence="2 3">
    <name type="scientific">Fusibacter paucivorans</name>
    <dbReference type="NCBI Taxonomy" id="76009"/>
    <lineage>
        <taxon>Bacteria</taxon>
        <taxon>Bacillati</taxon>
        <taxon>Bacillota</taxon>
        <taxon>Clostridia</taxon>
        <taxon>Eubacteriales</taxon>
        <taxon>Eubacteriales Family XII. Incertae Sedis</taxon>
        <taxon>Fusibacter</taxon>
    </lineage>
</organism>
<evidence type="ECO:0000313" key="3">
    <source>
        <dbReference type="Proteomes" id="UP000746471"/>
    </source>
</evidence>
<dbReference type="Pfam" id="PF00294">
    <property type="entry name" value="PfkB"/>
    <property type="match status" value="1"/>
</dbReference>
<dbReference type="SUPFAM" id="SSF53613">
    <property type="entry name" value="Ribokinase-like"/>
    <property type="match status" value="1"/>
</dbReference>
<dbReference type="Gene3D" id="3.40.1190.20">
    <property type="match status" value="1"/>
</dbReference>
<dbReference type="InterPro" id="IPR029056">
    <property type="entry name" value="Ribokinase-like"/>
</dbReference>
<comment type="caution">
    <text evidence="2">The sequence shown here is derived from an EMBL/GenBank/DDBJ whole genome shotgun (WGS) entry which is preliminary data.</text>
</comment>
<dbReference type="Proteomes" id="UP000746471">
    <property type="component" value="Unassembled WGS sequence"/>
</dbReference>
<feature type="domain" description="Carbohydrate kinase PfkB" evidence="1">
    <location>
        <begin position="23"/>
        <end position="64"/>
    </location>
</feature>
<evidence type="ECO:0000313" key="2">
    <source>
        <dbReference type="EMBL" id="MBS7525558.1"/>
    </source>
</evidence>
<accession>A0ABS5PKK5</accession>